<dbReference type="OrthoDB" id="9802554at2"/>
<dbReference type="Pfam" id="PF04127">
    <property type="entry name" value="DFP"/>
    <property type="match status" value="1"/>
</dbReference>
<evidence type="ECO:0000313" key="4">
    <source>
        <dbReference type="Proteomes" id="UP000288178"/>
    </source>
</evidence>
<dbReference type="RefSeq" id="WP_128201210.1">
    <property type="nucleotide sequence ID" value="NZ_SACT01000011.1"/>
</dbReference>
<dbReference type="GO" id="GO:0015937">
    <property type="term" value="P:coenzyme A biosynthetic process"/>
    <property type="evidence" value="ECO:0007669"/>
    <property type="project" value="TreeGrafter"/>
</dbReference>
<dbReference type="Proteomes" id="UP000288178">
    <property type="component" value="Unassembled WGS sequence"/>
</dbReference>
<reference evidence="3 4" key="1">
    <citation type="submission" date="2019-01" db="EMBL/GenBank/DDBJ databases">
        <authorList>
            <person name="Chen W.-M."/>
        </authorList>
    </citation>
    <scope>NUCLEOTIDE SEQUENCE [LARGE SCALE GENOMIC DNA]</scope>
    <source>
        <strain evidence="3 4">ICH-3</strain>
    </source>
</reference>
<dbReference type="GO" id="GO:0010181">
    <property type="term" value="F:FMN binding"/>
    <property type="evidence" value="ECO:0007669"/>
    <property type="project" value="TreeGrafter"/>
</dbReference>
<dbReference type="Pfam" id="PF02441">
    <property type="entry name" value="Flavoprotein"/>
    <property type="match status" value="1"/>
</dbReference>
<dbReference type="InterPro" id="IPR007085">
    <property type="entry name" value="DNA/pantothenate-metab_flavo_C"/>
</dbReference>
<name>A0A3S2WX88_9BURK</name>
<dbReference type="AlphaFoldDB" id="A0A3S2WX88"/>
<dbReference type="InterPro" id="IPR003382">
    <property type="entry name" value="Flavoprotein"/>
</dbReference>
<dbReference type="SUPFAM" id="SSF52507">
    <property type="entry name" value="Homo-oligomeric flavin-containing Cys decarboxylases, HFCD"/>
    <property type="match status" value="1"/>
</dbReference>
<dbReference type="PANTHER" id="PTHR14359">
    <property type="entry name" value="HOMO-OLIGOMERIC FLAVIN CONTAINING CYS DECARBOXYLASE FAMILY"/>
    <property type="match status" value="1"/>
</dbReference>
<dbReference type="GO" id="GO:0071513">
    <property type="term" value="C:phosphopantothenoylcysteine decarboxylase complex"/>
    <property type="evidence" value="ECO:0007669"/>
    <property type="project" value="TreeGrafter"/>
</dbReference>
<keyword evidence="4" id="KW-1185">Reference proteome</keyword>
<comment type="caution">
    <text evidence="3">The sequence shown here is derived from an EMBL/GenBank/DDBJ whole genome shotgun (WGS) entry which is preliminary data.</text>
</comment>
<dbReference type="InterPro" id="IPR036551">
    <property type="entry name" value="Flavin_trans-like"/>
</dbReference>
<dbReference type="Gene3D" id="3.40.50.1950">
    <property type="entry name" value="Flavin prenyltransferase-like"/>
    <property type="match status" value="1"/>
</dbReference>
<protein>
    <submittedName>
        <fullName evidence="3">Phosphopantothenoylcysteine decarboxylase</fullName>
    </submittedName>
</protein>
<feature type="domain" description="DNA/pantothenate metabolism flavoprotein C-terminal" evidence="2">
    <location>
        <begin position="203"/>
        <end position="410"/>
    </location>
</feature>
<proteinExistence type="predicted"/>
<sequence>MTVEPIQPPQSPEVGDHDVRVVGQGLAGRRVALLVSGGIAAMKAPLLARALRRQQAEVVCYASAEALRYTTRDALTWASTHPVVGALSPDSEHLAASRPFDLYLVAPATYNTINKCRHGIADGPLTTTLASALGLMARGRAKVMLVPTMHGTMHNPVLHDSLVQLQAWGVSVMRPRDAHGKHNLPEIDAIVSEACRVVSSSPLKGARILVTAGPTPVPIDGVRRITNKFRGTLGIEIAGELHRRGAEVTLLLGSAAMPTPTWLNVHRVSTFAQYRDTVLEHLATVGAEVGIFAAAVADYAPSHAFEGKLRSGDPALRLDLRPTQKVVDLVQQAHPALQLVSFKFEIGCTLDDLVQIGQRRLDAGHAAVILNRQEDYTDAGMHRAYLLSASAPLVEMESKREIAVRLAEHLERTRRPASRAS</sequence>
<gene>
    <name evidence="3" type="ORF">ENE75_23260</name>
</gene>
<dbReference type="Gene3D" id="3.40.50.10300">
    <property type="entry name" value="CoaB-like"/>
    <property type="match status" value="1"/>
</dbReference>
<evidence type="ECO:0000259" key="2">
    <source>
        <dbReference type="Pfam" id="PF04127"/>
    </source>
</evidence>
<accession>A0A3S2WX88</accession>
<dbReference type="GO" id="GO:0004633">
    <property type="term" value="F:phosphopantothenoylcysteine decarboxylase activity"/>
    <property type="evidence" value="ECO:0007669"/>
    <property type="project" value="TreeGrafter"/>
</dbReference>
<dbReference type="SUPFAM" id="SSF102645">
    <property type="entry name" value="CoaB-like"/>
    <property type="match status" value="1"/>
</dbReference>
<evidence type="ECO:0000313" key="3">
    <source>
        <dbReference type="EMBL" id="RVT48109.1"/>
    </source>
</evidence>
<evidence type="ECO:0000259" key="1">
    <source>
        <dbReference type="Pfam" id="PF02441"/>
    </source>
</evidence>
<organism evidence="3 4">
    <name type="scientific">Rubrivivax albus</name>
    <dbReference type="NCBI Taxonomy" id="2499835"/>
    <lineage>
        <taxon>Bacteria</taxon>
        <taxon>Pseudomonadati</taxon>
        <taxon>Pseudomonadota</taxon>
        <taxon>Betaproteobacteria</taxon>
        <taxon>Burkholderiales</taxon>
        <taxon>Sphaerotilaceae</taxon>
        <taxon>Rubrivivax</taxon>
    </lineage>
</organism>
<dbReference type="InterPro" id="IPR035929">
    <property type="entry name" value="CoaB-like_sf"/>
</dbReference>
<feature type="domain" description="Flavoprotein" evidence="1">
    <location>
        <begin position="30"/>
        <end position="195"/>
    </location>
</feature>
<dbReference type="EMBL" id="SACT01000011">
    <property type="protein sequence ID" value="RVT48109.1"/>
    <property type="molecule type" value="Genomic_DNA"/>
</dbReference>
<dbReference type="PANTHER" id="PTHR14359:SF6">
    <property type="entry name" value="PHOSPHOPANTOTHENOYLCYSTEINE DECARBOXYLASE"/>
    <property type="match status" value="1"/>
</dbReference>